<dbReference type="Proteomes" id="UP000321721">
    <property type="component" value="Unassembled WGS sequence"/>
</dbReference>
<evidence type="ECO:0000256" key="10">
    <source>
        <dbReference type="ARBA" id="ARBA00023004"/>
    </source>
</evidence>
<dbReference type="OrthoDB" id="9808022at2"/>
<dbReference type="Gene3D" id="1.10.10.920">
    <property type="match status" value="1"/>
</dbReference>
<evidence type="ECO:0000256" key="4">
    <source>
        <dbReference type="ARBA" id="ARBA00011245"/>
    </source>
</evidence>
<feature type="binding site" evidence="16">
    <location>
        <position position="55"/>
    </location>
    <ligand>
        <name>S-adenosyl-L-methionine</name>
        <dbReference type="ChEBI" id="CHEBI:59789"/>
        <label>1</label>
    </ligand>
</feature>
<feature type="binding site" evidence="17">
    <location>
        <position position="61"/>
    </location>
    <ligand>
        <name>[4Fe-4S] cluster</name>
        <dbReference type="ChEBI" id="CHEBI:49883"/>
        <note>4Fe-4S-S-AdoMet</note>
    </ligand>
</feature>
<feature type="binding site" evidence="16">
    <location>
        <position position="330"/>
    </location>
    <ligand>
        <name>S-adenosyl-L-methionine</name>
        <dbReference type="ChEBI" id="CHEBI:59789"/>
        <label>1</label>
    </ligand>
</feature>
<feature type="binding site" evidence="17">
    <location>
        <position position="65"/>
    </location>
    <ligand>
        <name>[4Fe-4S] cluster</name>
        <dbReference type="ChEBI" id="CHEBI:49883"/>
        <note>4Fe-4S-S-AdoMet</note>
    </ligand>
</feature>
<keyword evidence="11 15" id="KW-0411">Iron-sulfur</keyword>
<dbReference type="NCBIfam" id="TIGR00538">
    <property type="entry name" value="hemN"/>
    <property type="match status" value="1"/>
</dbReference>
<evidence type="ECO:0000256" key="2">
    <source>
        <dbReference type="ARBA" id="ARBA00004785"/>
    </source>
</evidence>
<evidence type="ECO:0000256" key="1">
    <source>
        <dbReference type="ARBA" id="ARBA00004496"/>
    </source>
</evidence>
<keyword evidence="10 15" id="KW-0408">Iron</keyword>
<feature type="binding site" evidence="16">
    <location>
        <begin position="113"/>
        <end position="114"/>
    </location>
    <ligand>
        <name>S-adenosyl-L-methionine</name>
        <dbReference type="ChEBI" id="CHEBI:59789"/>
        <label>2</label>
    </ligand>
</feature>
<gene>
    <name evidence="19" type="primary">hemN</name>
    <name evidence="19" type="ORF">FRY74_06465</name>
</gene>
<comment type="pathway">
    <text evidence="2 15">Porphyrin-containing compound metabolism; protoporphyrin-IX biosynthesis; protoporphyrinogen-IX from coproporphyrinogen-III (AdoMet route): step 1/1.</text>
</comment>
<feature type="binding site" evidence="16">
    <location>
        <position position="209"/>
    </location>
    <ligand>
        <name>S-adenosyl-L-methionine</name>
        <dbReference type="ChEBI" id="CHEBI:59789"/>
        <label>2</label>
    </ligand>
</feature>
<accession>A0A5C6RSZ5</accession>
<reference evidence="19 20" key="1">
    <citation type="submission" date="2019-08" db="EMBL/GenBank/DDBJ databases">
        <title>Genome of Vicingus serpentipes NCIMB 15042.</title>
        <authorList>
            <person name="Bowman J.P."/>
        </authorList>
    </citation>
    <scope>NUCLEOTIDE SEQUENCE [LARGE SCALE GENOMIC DNA]</scope>
    <source>
        <strain evidence="19 20">NCIMB 15042</strain>
    </source>
</reference>
<comment type="subunit">
    <text evidence="4">Monomer.</text>
</comment>
<dbReference type="Pfam" id="PF04055">
    <property type="entry name" value="Radical_SAM"/>
    <property type="match status" value="1"/>
</dbReference>
<dbReference type="InterPro" id="IPR023404">
    <property type="entry name" value="rSAM_horseshoe"/>
</dbReference>
<keyword evidence="12 15" id="KW-0627">Porphyrin biosynthesis</keyword>
<evidence type="ECO:0000256" key="15">
    <source>
        <dbReference type="PIRNR" id="PIRNR000167"/>
    </source>
</evidence>
<dbReference type="InterPro" id="IPR007197">
    <property type="entry name" value="rSAM"/>
</dbReference>
<comment type="similarity">
    <text evidence="3 15">Belongs to the anaerobic coproporphyrinogen-III oxidase family.</text>
</comment>
<organism evidence="19 20">
    <name type="scientific">Vicingus serpentipes</name>
    <dbReference type="NCBI Taxonomy" id="1926625"/>
    <lineage>
        <taxon>Bacteria</taxon>
        <taxon>Pseudomonadati</taxon>
        <taxon>Bacteroidota</taxon>
        <taxon>Flavobacteriia</taxon>
        <taxon>Flavobacteriales</taxon>
        <taxon>Vicingaceae</taxon>
        <taxon>Vicingus</taxon>
    </lineage>
</organism>
<dbReference type="SMART" id="SM00729">
    <property type="entry name" value="Elp3"/>
    <property type="match status" value="1"/>
</dbReference>
<feature type="binding site" evidence="16">
    <location>
        <position position="243"/>
    </location>
    <ligand>
        <name>S-adenosyl-L-methionine</name>
        <dbReference type="ChEBI" id="CHEBI:59789"/>
        <label>2</label>
    </ligand>
</feature>
<dbReference type="PANTHER" id="PTHR13932">
    <property type="entry name" value="COPROPORPHYRINIGEN III OXIDASE"/>
    <property type="match status" value="1"/>
</dbReference>
<keyword evidence="7 15" id="KW-0949">S-adenosyl-L-methionine</keyword>
<feature type="binding site" evidence="16">
    <location>
        <position position="172"/>
    </location>
    <ligand>
        <name>S-adenosyl-L-methionine</name>
        <dbReference type="ChEBI" id="CHEBI:59789"/>
        <label>2</label>
    </ligand>
</feature>
<dbReference type="InterPro" id="IPR058240">
    <property type="entry name" value="rSAM_sf"/>
</dbReference>
<evidence type="ECO:0000256" key="14">
    <source>
        <dbReference type="ARBA" id="ARBA00048321"/>
    </source>
</evidence>
<dbReference type="GO" id="GO:0006782">
    <property type="term" value="P:protoporphyrinogen IX biosynthetic process"/>
    <property type="evidence" value="ECO:0007669"/>
    <property type="project" value="UniProtKB-UniPathway"/>
</dbReference>
<comment type="function">
    <text evidence="13">Involved in the heme biosynthesis. Catalyzes the anaerobic oxidative decarboxylation of propionate groups of rings A and B of coproporphyrinogen III to yield the vinyl groups in protoporphyrinogen IX.</text>
</comment>
<dbReference type="GO" id="GO:0005737">
    <property type="term" value="C:cytoplasm"/>
    <property type="evidence" value="ECO:0007669"/>
    <property type="project" value="UniProtKB-SubCell"/>
</dbReference>
<dbReference type="PROSITE" id="PS51918">
    <property type="entry name" value="RADICAL_SAM"/>
    <property type="match status" value="1"/>
</dbReference>
<dbReference type="SFLD" id="SFLDG01065">
    <property type="entry name" value="anaerobic_coproporphyrinogen-I"/>
    <property type="match status" value="1"/>
</dbReference>
<evidence type="ECO:0000313" key="19">
    <source>
        <dbReference type="EMBL" id="TXB65074.1"/>
    </source>
</evidence>
<comment type="catalytic activity">
    <reaction evidence="14 15">
        <text>coproporphyrinogen III + 2 S-adenosyl-L-methionine = protoporphyrinogen IX + 2 5'-deoxyadenosine + 2 L-methionine + 2 CO2</text>
        <dbReference type="Rhea" id="RHEA:15425"/>
        <dbReference type="ChEBI" id="CHEBI:16526"/>
        <dbReference type="ChEBI" id="CHEBI:17319"/>
        <dbReference type="ChEBI" id="CHEBI:57307"/>
        <dbReference type="ChEBI" id="CHEBI:57309"/>
        <dbReference type="ChEBI" id="CHEBI:57844"/>
        <dbReference type="ChEBI" id="CHEBI:59789"/>
        <dbReference type="EC" id="1.3.98.3"/>
    </reaction>
</comment>
<evidence type="ECO:0000256" key="7">
    <source>
        <dbReference type="ARBA" id="ARBA00022691"/>
    </source>
</evidence>
<evidence type="ECO:0000256" key="3">
    <source>
        <dbReference type="ARBA" id="ARBA00005493"/>
    </source>
</evidence>
<keyword evidence="8 15" id="KW-0479">Metal-binding</keyword>
<feature type="domain" description="Radical SAM core" evidence="18">
    <location>
        <begin position="46"/>
        <end position="280"/>
    </location>
</feature>
<keyword evidence="5 15" id="KW-0004">4Fe-4S</keyword>
<dbReference type="PANTHER" id="PTHR13932:SF6">
    <property type="entry name" value="OXYGEN-INDEPENDENT COPROPORPHYRINOGEN III OXIDASE"/>
    <property type="match status" value="1"/>
</dbReference>
<feature type="binding site" evidence="16">
    <location>
        <position position="112"/>
    </location>
    <ligand>
        <name>S-adenosyl-L-methionine</name>
        <dbReference type="ChEBI" id="CHEBI:59789"/>
        <label>1</label>
    </ligand>
</feature>
<dbReference type="PIRSF" id="PIRSF000167">
    <property type="entry name" value="HemN"/>
    <property type="match status" value="1"/>
</dbReference>
<protein>
    <recommendedName>
        <fullName evidence="15">Coproporphyrinogen-III oxidase</fullName>
        <ecNumber evidence="15">1.3.98.3</ecNumber>
    </recommendedName>
</protein>
<evidence type="ECO:0000256" key="13">
    <source>
        <dbReference type="ARBA" id="ARBA00024295"/>
    </source>
</evidence>
<evidence type="ECO:0000256" key="6">
    <source>
        <dbReference type="ARBA" id="ARBA00022490"/>
    </source>
</evidence>
<feature type="binding site" evidence="16">
    <location>
        <position position="145"/>
    </location>
    <ligand>
        <name>S-adenosyl-L-methionine</name>
        <dbReference type="ChEBI" id="CHEBI:59789"/>
        <label>1</label>
    </ligand>
</feature>
<evidence type="ECO:0000256" key="11">
    <source>
        <dbReference type="ARBA" id="ARBA00023014"/>
    </source>
</evidence>
<feature type="binding site" evidence="16">
    <location>
        <position position="184"/>
    </location>
    <ligand>
        <name>S-adenosyl-L-methionine</name>
        <dbReference type="ChEBI" id="CHEBI:59789"/>
        <label>2</label>
    </ligand>
</feature>
<feature type="binding site" evidence="16">
    <location>
        <begin position="67"/>
        <end position="69"/>
    </location>
    <ligand>
        <name>S-adenosyl-L-methionine</name>
        <dbReference type="ChEBI" id="CHEBI:59789"/>
        <label>2</label>
    </ligand>
</feature>
<keyword evidence="6 15" id="KW-0963">Cytoplasm</keyword>
<dbReference type="EMBL" id="VOOS01000003">
    <property type="protein sequence ID" value="TXB65074.1"/>
    <property type="molecule type" value="Genomic_DNA"/>
</dbReference>
<evidence type="ECO:0000256" key="12">
    <source>
        <dbReference type="ARBA" id="ARBA00023244"/>
    </source>
</evidence>
<dbReference type="Gene3D" id="3.80.30.20">
    <property type="entry name" value="tm_1862 like domain"/>
    <property type="match status" value="1"/>
</dbReference>
<dbReference type="SFLD" id="SFLDS00029">
    <property type="entry name" value="Radical_SAM"/>
    <property type="match status" value="1"/>
</dbReference>
<dbReference type="RefSeq" id="WP_147099800.1">
    <property type="nucleotide sequence ID" value="NZ_VOOS01000003.1"/>
</dbReference>
<comment type="cofactor">
    <cofactor evidence="15 17">
        <name>[4Fe-4S] cluster</name>
        <dbReference type="ChEBI" id="CHEBI:49883"/>
    </cofactor>
    <text evidence="15 17">Binds 1 [4Fe-4S] cluster. The cluster is coordinated with 3 cysteines and an exchangeable S-adenosyl-L-methionine.</text>
</comment>
<comment type="caution">
    <text evidence="19">The sequence shown here is derived from an EMBL/GenBank/DDBJ whole genome shotgun (WGS) entry which is preliminary data.</text>
</comment>
<dbReference type="GO" id="GO:0004109">
    <property type="term" value="F:coproporphyrinogen oxidase activity"/>
    <property type="evidence" value="ECO:0007669"/>
    <property type="project" value="InterPro"/>
</dbReference>
<dbReference type="CDD" id="cd01335">
    <property type="entry name" value="Radical_SAM"/>
    <property type="match status" value="1"/>
</dbReference>
<evidence type="ECO:0000256" key="5">
    <source>
        <dbReference type="ARBA" id="ARBA00022485"/>
    </source>
</evidence>
<evidence type="ECO:0000256" key="8">
    <source>
        <dbReference type="ARBA" id="ARBA00022723"/>
    </source>
</evidence>
<feature type="binding site" evidence="17">
    <location>
        <position position="68"/>
    </location>
    <ligand>
        <name>[4Fe-4S] cluster</name>
        <dbReference type="ChEBI" id="CHEBI:49883"/>
        <note>4Fe-4S-S-AdoMet</note>
    </ligand>
</feature>
<evidence type="ECO:0000256" key="16">
    <source>
        <dbReference type="PIRSR" id="PIRSR000167-1"/>
    </source>
</evidence>
<dbReference type="AlphaFoldDB" id="A0A5C6RSZ5"/>
<dbReference type="GO" id="GO:0051989">
    <property type="term" value="F:coproporphyrinogen dehydrogenase activity"/>
    <property type="evidence" value="ECO:0007669"/>
    <property type="project" value="UniProtKB-EC"/>
</dbReference>
<dbReference type="SFLD" id="SFLDG01082">
    <property type="entry name" value="B12-binding_domain_containing"/>
    <property type="match status" value="1"/>
</dbReference>
<dbReference type="UniPathway" id="UPA00251">
    <property type="reaction ID" value="UER00323"/>
</dbReference>
<dbReference type="InterPro" id="IPR006638">
    <property type="entry name" value="Elp3/MiaA/NifB-like_rSAM"/>
</dbReference>
<evidence type="ECO:0000256" key="17">
    <source>
        <dbReference type="PIRSR" id="PIRSR000167-2"/>
    </source>
</evidence>
<evidence type="ECO:0000259" key="18">
    <source>
        <dbReference type="PROSITE" id="PS51918"/>
    </source>
</evidence>
<dbReference type="InterPro" id="IPR004558">
    <property type="entry name" value="Coprogen_oxidase_HemN"/>
</dbReference>
<dbReference type="GO" id="GO:0046872">
    <property type="term" value="F:metal ion binding"/>
    <property type="evidence" value="ECO:0007669"/>
    <property type="project" value="UniProtKB-KW"/>
</dbReference>
<dbReference type="GO" id="GO:0051539">
    <property type="term" value="F:4 iron, 4 sulfur cluster binding"/>
    <property type="evidence" value="ECO:0007669"/>
    <property type="project" value="UniProtKB-KW"/>
</dbReference>
<dbReference type="InterPro" id="IPR034505">
    <property type="entry name" value="Coproporphyrinogen-III_oxidase"/>
</dbReference>
<dbReference type="SUPFAM" id="SSF102114">
    <property type="entry name" value="Radical SAM enzymes"/>
    <property type="match status" value="1"/>
</dbReference>
<evidence type="ECO:0000256" key="9">
    <source>
        <dbReference type="ARBA" id="ARBA00023002"/>
    </source>
</evidence>
<proteinExistence type="inferred from homology"/>
<name>A0A5C6RSZ5_9FLAO</name>
<sequence>MGSNLIQKYNIAGPRYTSYPTVPFWDEKGIDYKDWISTVKQAFRESNTTEGISVYIHLPFCENLCTFCGCHKRITKQHGVEEPYVETVLKEWNLYCNEFDTKPRIKEIHLGGGTPTFFSATNLERLINGILAKSEKCDDFEFSFEAHPNNTTKEHLQTLYNLGFRRNSFGVQDYDLKVQKTINRIQPFEKVEEATRLSREIGYNSISHDLVFGLPHQTKESIIDTITKTKELKPDRIAFYSYAHVPWIKGVGQRGYDEKDLPTADEKRVLYETGKQLLGELGYVEIGMDHFALPTDSMHKAMETKSLHRNFMGYTAGKTQLMVGLGMSSISDSWYSFAQNVKTVEEYTELVNRGVIPIFRGHLLNKEDLVIRKHILEIMCHFETSWEKEEMKFPELNDCLEKLKEMEQDGLVIISENGLKLPEHARPFVRNVCMAFDLRLIRNKPSTRIFSMTI</sequence>
<evidence type="ECO:0000313" key="20">
    <source>
        <dbReference type="Proteomes" id="UP000321721"/>
    </source>
</evidence>
<dbReference type="EC" id="1.3.98.3" evidence="15"/>
<keyword evidence="9 15" id="KW-0560">Oxidoreductase</keyword>
<keyword evidence="20" id="KW-1185">Reference proteome</keyword>
<comment type="subcellular location">
    <subcellularLocation>
        <location evidence="1 15">Cytoplasm</location>
    </subcellularLocation>
</comment>